<dbReference type="GO" id="GO:1905941">
    <property type="term" value="P:positive regulation of gonad development"/>
    <property type="evidence" value="ECO:0007669"/>
    <property type="project" value="UniProtKB-ARBA"/>
</dbReference>
<evidence type="ECO:0000256" key="6">
    <source>
        <dbReference type="ARBA" id="ARBA00023136"/>
    </source>
</evidence>
<evidence type="ECO:0000256" key="4">
    <source>
        <dbReference type="ARBA" id="ARBA00022737"/>
    </source>
</evidence>
<feature type="transmembrane region" description="Helical" evidence="8">
    <location>
        <begin position="168"/>
        <end position="191"/>
    </location>
</feature>
<evidence type="ECO:0000313" key="11">
    <source>
        <dbReference type="EMBL" id="CAD5113106.1"/>
    </source>
</evidence>
<dbReference type="PROSITE" id="PS51846">
    <property type="entry name" value="CNNM"/>
    <property type="match status" value="1"/>
</dbReference>
<dbReference type="SUPFAM" id="SSF54631">
    <property type="entry name" value="CBS-domain pair"/>
    <property type="match status" value="1"/>
</dbReference>
<feature type="transmembrane region" description="Helical" evidence="8">
    <location>
        <begin position="283"/>
        <end position="303"/>
    </location>
</feature>
<organism evidence="11 12">
    <name type="scientific">Dimorphilus gyrociliatus</name>
    <dbReference type="NCBI Taxonomy" id="2664684"/>
    <lineage>
        <taxon>Eukaryota</taxon>
        <taxon>Metazoa</taxon>
        <taxon>Spiralia</taxon>
        <taxon>Lophotrochozoa</taxon>
        <taxon>Annelida</taxon>
        <taxon>Polychaeta</taxon>
        <taxon>Polychaeta incertae sedis</taxon>
        <taxon>Dinophilidae</taxon>
        <taxon>Dimorphilus</taxon>
    </lineage>
</organism>
<name>A0A7I8VB55_9ANNE</name>
<dbReference type="InterPro" id="IPR000595">
    <property type="entry name" value="cNMP-bd_dom"/>
</dbReference>
<dbReference type="CDD" id="cd04590">
    <property type="entry name" value="CBS_pair_CorC_HlyC_assoc"/>
    <property type="match status" value="1"/>
</dbReference>
<dbReference type="InterPro" id="IPR046342">
    <property type="entry name" value="CBS_dom_sf"/>
</dbReference>
<keyword evidence="12" id="KW-1185">Reference proteome</keyword>
<feature type="transmembrane region" description="Helical" evidence="8">
    <location>
        <begin position="225"/>
        <end position="246"/>
    </location>
</feature>
<dbReference type="AlphaFoldDB" id="A0A7I8VB55"/>
<dbReference type="GO" id="GO:0032026">
    <property type="term" value="P:response to magnesium ion"/>
    <property type="evidence" value="ECO:0007669"/>
    <property type="project" value="UniProtKB-ARBA"/>
</dbReference>
<dbReference type="InterPro" id="IPR014710">
    <property type="entry name" value="RmlC-like_jellyroll"/>
</dbReference>
<dbReference type="GO" id="GO:0005886">
    <property type="term" value="C:plasma membrane"/>
    <property type="evidence" value="ECO:0007669"/>
    <property type="project" value="TreeGrafter"/>
</dbReference>
<evidence type="ECO:0000256" key="7">
    <source>
        <dbReference type="PROSITE-ProRule" id="PRU01193"/>
    </source>
</evidence>
<evidence type="ECO:0000256" key="2">
    <source>
        <dbReference type="ARBA" id="ARBA00010484"/>
    </source>
</evidence>
<evidence type="ECO:0000256" key="8">
    <source>
        <dbReference type="SAM" id="Phobius"/>
    </source>
</evidence>
<comment type="subcellular location">
    <subcellularLocation>
        <location evidence="1">Membrane</location>
        <topology evidence="1">Multi-pass membrane protein</topology>
    </subcellularLocation>
</comment>
<proteinExistence type="inferred from homology"/>
<keyword evidence="6 7" id="KW-0472">Membrane</keyword>
<dbReference type="EMBL" id="CAJFCJ010000003">
    <property type="protein sequence ID" value="CAD5113106.1"/>
    <property type="molecule type" value="Genomic_DNA"/>
</dbReference>
<gene>
    <name evidence="11" type="ORF">DGYR_LOCUS2148</name>
</gene>
<accession>A0A7I8VB55</accession>
<evidence type="ECO:0000313" key="12">
    <source>
        <dbReference type="Proteomes" id="UP000549394"/>
    </source>
</evidence>
<comment type="caution">
    <text evidence="11">The sequence shown here is derived from an EMBL/GenBank/DDBJ whole genome shotgun (WGS) entry which is preliminary data.</text>
</comment>
<dbReference type="PANTHER" id="PTHR12064">
    <property type="entry name" value="METAL TRANSPORTER CNNM"/>
    <property type="match status" value="1"/>
</dbReference>
<dbReference type="GO" id="GO:0008340">
    <property type="term" value="P:determination of adult lifespan"/>
    <property type="evidence" value="ECO:0007669"/>
    <property type="project" value="UniProtKB-ARBA"/>
</dbReference>
<dbReference type="Proteomes" id="UP000549394">
    <property type="component" value="Unassembled WGS sequence"/>
</dbReference>
<dbReference type="InterPro" id="IPR002550">
    <property type="entry name" value="CNNM"/>
</dbReference>
<dbReference type="PANTHER" id="PTHR12064:SF94">
    <property type="entry name" value="UNEXTENDED PROTEIN"/>
    <property type="match status" value="1"/>
</dbReference>
<sequence>MAKYEAWKGKFNILLVFFGLAFSNGESKIKIFGMMPVDSKINDEGHQTIFTKKYFSMMENIDNQLRLFGAGITNKTVVSFAKKNTDFTARFSDPCQDDRVTKAFRVEPDSISNYSAIVTLNLPFINNDENYLICTRDDNKSMMWIYQDSYEWMKFKMHKKPTTILPTWLQILFIMCLLTMSGLFSGLNLGLMSLDMTELDIIARCGDEKEKKYAKRIHPVRKRGNYLLCTILLGNVLVNNTLTILLSDLTGSGVVAVLSSTAGIVVFGEIVPQAICSRHGLAIGAHTIWFTYFFMGVTAIASYPISKILDAVLGEEIGNFYSRDRLKELLNVTQKQIGMQYDEMKIIEGALALTQITIRDVMTPLDDVYMIDINRKLDFETLSEINQSGYSRIPVYEGDRTNISYFLYYKDLTMLDTEKNLTIRQVCEFYNRKAVYDFDDTKLDHILNRFKSGETHMVVVQSAINYADKDPDYVPIGIVTLEDVIEEILQTEIVDETDRYTDNREKKPRKRHLKDLSYFRQKPSANSLTISPQLAVAVYQYLSTAVESFKSEYISEGVLKQLIQKPSNCCRFKLGSETKYDAPSDNEAAGTEAKNLLYQRGKPGDFFILILQGKVEIVIGKEEMVFQGGSFHCFGLPALTDEVTDQSVSGKPNDSAAVGRATMQRLSQKEAHYKPDYTVRAVTDLEYLRIDREMYKNALQSTILERQVSKKSVSKDCGLNETVPEDKQSPGITSSLIELNKENKENSTLISKTGSLNDIRVEMSPLLKGEAEELNTTKTSSNI</sequence>
<dbReference type="OrthoDB" id="5353557at2759"/>
<keyword evidence="4" id="KW-0677">Repeat</keyword>
<comment type="similarity">
    <text evidence="2">Belongs to the ACDP family.</text>
</comment>
<dbReference type="SUPFAM" id="SSF51206">
    <property type="entry name" value="cAMP-binding domain-like"/>
    <property type="match status" value="1"/>
</dbReference>
<dbReference type="Pfam" id="PF25562">
    <property type="entry name" value="CNBH_CNNM2_C"/>
    <property type="match status" value="1"/>
</dbReference>
<dbReference type="Pfam" id="PF01595">
    <property type="entry name" value="CNNM"/>
    <property type="match status" value="1"/>
</dbReference>
<keyword evidence="3 7" id="KW-0812">Transmembrane</keyword>
<dbReference type="InterPro" id="IPR045095">
    <property type="entry name" value="ACDP"/>
</dbReference>
<evidence type="ECO:0000259" key="9">
    <source>
        <dbReference type="PROSITE" id="PS50042"/>
    </source>
</evidence>
<evidence type="ECO:0000256" key="1">
    <source>
        <dbReference type="ARBA" id="ARBA00004141"/>
    </source>
</evidence>
<reference evidence="11 12" key="1">
    <citation type="submission" date="2020-08" db="EMBL/GenBank/DDBJ databases">
        <authorList>
            <person name="Hejnol A."/>
        </authorList>
    </citation>
    <scope>NUCLEOTIDE SEQUENCE [LARGE SCALE GENOMIC DNA]</scope>
</reference>
<dbReference type="InterPro" id="IPR044751">
    <property type="entry name" value="Ion_transp-like_CBS"/>
</dbReference>
<feature type="domain" description="Cyclic nucleotide-binding" evidence="9">
    <location>
        <begin position="592"/>
        <end position="716"/>
    </location>
</feature>
<dbReference type="GO" id="GO:0010960">
    <property type="term" value="P:magnesium ion homeostasis"/>
    <property type="evidence" value="ECO:0007669"/>
    <property type="project" value="InterPro"/>
</dbReference>
<feature type="domain" description="CNNM transmembrane" evidence="10">
    <location>
        <begin position="163"/>
        <end position="348"/>
    </location>
</feature>
<evidence type="ECO:0000256" key="5">
    <source>
        <dbReference type="ARBA" id="ARBA00022989"/>
    </source>
</evidence>
<dbReference type="GO" id="GO:0040018">
    <property type="term" value="P:positive regulation of multicellular organism growth"/>
    <property type="evidence" value="ECO:0007669"/>
    <property type="project" value="UniProtKB-ARBA"/>
</dbReference>
<dbReference type="Gene3D" id="3.10.580.10">
    <property type="entry name" value="CBS-domain"/>
    <property type="match status" value="1"/>
</dbReference>
<feature type="transmembrane region" description="Helical" evidence="8">
    <location>
        <begin position="252"/>
        <end position="271"/>
    </location>
</feature>
<evidence type="ECO:0000259" key="10">
    <source>
        <dbReference type="PROSITE" id="PS51846"/>
    </source>
</evidence>
<dbReference type="FunFam" id="3.10.580.10:FF:000006">
    <property type="entry name" value="DUF21 and CBS domain protein"/>
    <property type="match status" value="1"/>
</dbReference>
<keyword evidence="5 7" id="KW-1133">Transmembrane helix</keyword>
<dbReference type="Gene3D" id="2.60.120.10">
    <property type="entry name" value="Jelly Rolls"/>
    <property type="match status" value="1"/>
</dbReference>
<dbReference type="GO" id="GO:0022857">
    <property type="term" value="F:transmembrane transporter activity"/>
    <property type="evidence" value="ECO:0007669"/>
    <property type="project" value="TreeGrafter"/>
</dbReference>
<dbReference type="InterPro" id="IPR018490">
    <property type="entry name" value="cNMP-bd_dom_sf"/>
</dbReference>
<protein>
    <submittedName>
        <fullName evidence="11">DgyrCDS2296</fullName>
    </submittedName>
</protein>
<evidence type="ECO:0000256" key="3">
    <source>
        <dbReference type="ARBA" id="ARBA00022692"/>
    </source>
</evidence>
<dbReference type="PROSITE" id="PS50042">
    <property type="entry name" value="CNMP_BINDING_3"/>
    <property type="match status" value="1"/>
</dbReference>